<dbReference type="Proteomes" id="UP000634476">
    <property type="component" value="Unassembled WGS sequence"/>
</dbReference>
<proteinExistence type="predicted"/>
<evidence type="ECO:0000313" key="3">
    <source>
        <dbReference type="Proteomes" id="UP000634476"/>
    </source>
</evidence>
<dbReference type="Pfam" id="PF09344">
    <property type="entry name" value="Cas_CT1975"/>
    <property type="match status" value="1"/>
</dbReference>
<dbReference type="EMBL" id="BOOK01000069">
    <property type="protein sequence ID" value="GII05486.1"/>
    <property type="molecule type" value="Genomic_DNA"/>
</dbReference>
<name>A0A8J3WX42_9ACTN</name>
<protein>
    <submittedName>
        <fullName evidence="2">Type I-E CRISPR-associated protein Cas7/Cse4/CasC</fullName>
    </submittedName>
</protein>
<dbReference type="AlphaFoldDB" id="A0A8J3WX42"/>
<sequence length="399" mass="43541">MIIELHLLQSFPVSNLNRDDTGQPKTATFGGVTRGRVSSQSIKRAARLLFNEYGLKHEETGVRTKRLLDNASEILINEHGRSPEATTTVVTAGLEALGFGVDTNTRLTQYLLFVGRQASELLADFCHREWDRLETAAAAKAAAAARGRGKRKTTDSEEENAEEVKSTGKAKKIKPSKQDLAEARRILDASKVADVALFGRMIADNKDFNIDAACQVAHALSTHAVVNEFDYYTAVDDLKPQDESGADMIGTVDFNSACYYRYANLDLDQLTRNLGNDTDLVARTARTWLYAFIHAVPSGKQNSMAALTLPDTLISVVRQRGAWNLANAFLNPVSGTDLLGLSTQRLLEHLGRIRRFYGGNDIASVTAASVTGTLNGLADTEKVPSLDEFASRVFSTAKV</sequence>
<feature type="region of interest" description="Disordered" evidence="1">
    <location>
        <begin position="144"/>
        <end position="176"/>
    </location>
</feature>
<evidence type="ECO:0000313" key="2">
    <source>
        <dbReference type="EMBL" id="GII05486.1"/>
    </source>
</evidence>
<organism evidence="2 3">
    <name type="scientific">Planobispora takensis</name>
    <dbReference type="NCBI Taxonomy" id="1367882"/>
    <lineage>
        <taxon>Bacteria</taxon>
        <taxon>Bacillati</taxon>
        <taxon>Actinomycetota</taxon>
        <taxon>Actinomycetes</taxon>
        <taxon>Streptosporangiales</taxon>
        <taxon>Streptosporangiaceae</taxon>
        <taxon>Planobispora</taxon>
    </lineage>
</organism>
<gene>
    <name evidence="2" type="ORF">Pta02_74940</name>
</gene>
<evidence type="ECO:0000256" key="1">
    <source>
        <dbReference type="SAM" id="MobiDB-lite"/>
    </source>
</evidence>
<dbReference type="RefSeq" id="WP_203879699.1">
    <property type="nucleotide sequence ID" value="NZ_BOOK01000069.1"/>
</dbReference>
<dbReference type="NCBIfam" id="TIGR01869">
    <property type="entry name" value="casC_Cse4"/>
    <property type="match status" value="1"/>
</dbReference>
<reference evidence="2" key="1">
    <citation type="submission" date="2021-01" db="EMBL/GenBank/DDBJ databases">
        <title>Whole genome shotgun sequence of Planobispora takensis NBRC 109077.</title>
        <authorList>
            <person name="Komaki H."/>
            <person name="Tamura T."/>
        </authorList>
    </citation>
    <scope>NUCLEOTIDE SEQUENCE</scope>
    <source>
        <strain evidence="2">NBRC 109077</strain>
    </source>
</reference>
<accession>A0A8J3WX42</accession>
<keyword evidence="3" id="KW-1185">Reference proteome</keyword>
<comment type="caution">
    <text evidence="2">The sequence shown here is derived from an EMBL/GenBank/DDBJ whole genome shotgun (WGS) entry which is preliminary data.</text>
</comment>
<dbReference type="InterPro" id="IPR010148">
    <property type="entry name" value="CRISPR-assoc_prot_CT1975"/>
</dbReference>